<sequence length="221" mass="23510">MGEALHQKGFEADPVQGAADGFQMPQYPVVPLPIELDGGVQIFPQRLGRDGPETVPTPDHGQAWGDGEATGMVHHLLPGDLPRFGQERPCARAAGCGSQGATKQAKQSGLLQGRSGRRGGLGIFGGEQGQNDGSGVGGIAPHFQNGLAPIGGFRLVGHGFFWFRILFHAHGKTPEMRVSNFSRFDLFFPALSSVHPHRKTKDGDKASLLSPSFVVLATGRR</sequence>
<keyword evidence="3" id="KW-1185">Reference proteome</keyword>
<protein>
    <submittedName>
        <fullName evidence="2">Uncharacterized protein</fullName>
    </submittedName>
</protein>
<evidence type="ECO:0000256" key="1">
    <source>
        <dbReference type="SAM" id="MobiDB-lite"/>
    </source>
</evidence>
<gene>
    <name evidence="2" type="ORF">ASN18_0336</name>
</gene>
<dbReference type="Proteomes" id="UP000060487">
    <property type="component" value="Unassembled WGS sequence"/>
</dbReference>
<feature type="compositionally biased region" description="Gly residues" evidence="1">
    <location>
        <begin position="118"/>
        <end position="135"/>
    </location>
</feature>
<accession>A0ABR5SNF5</accession>
<feature type="region of interest" description="Disordered" evidence="1">
    <location>
        <begin position="95"/>
        <end position="135"/>
    </location>
</feature>
<evidence type="ECO:0000313" key="2">
    <source>
        <dbReference type="EMBL" id="KWT93004.1"/>
    </source>
</evidence>
<proteinExistence type="predicted"/>
<organism evidence="2 3">
    <name type="scientific">Candidatus Magnetominusculus xianensis</name>
    <dbReference type="NCBI Taxonomy" id="1748249"/>
    <lineage>
        <taxon>Bacteria</taxon>
        <taxon>Pseudomonadati</taxon>
        <taxon>Nitrospirota</taxon>
        <taxon>Nitrospiria</taxon>
        <taxon>Nitrospirales</taxon>
        <taxon>Nitrospiraceae</taxon>
        <taxon>Candidatus Magnetominusculus</taxon>
    </lineage>
</organism>
<comment type="caution">
    <text evidence="2">The sequence shown here is derived from an EMBL/GenBank/DDBJ whole genome shotgun (WGS) entry which is preliminary data.</text>
</comment>
<reference evidence="2 3" key="1">
    <citation type="submission" date="2015-11" db="EMBL/GenBank/DDBJ databases">
        <authorList>
            <person name="Lin W."/>
        </authorList>
    </citation>
    <scope>NUCLEOTIDE SEQUENCE [LARGE SCALE GENOMIC DNA]</scope>
    <source>
        <strain evidence="2 3">HCH-1</strain>
    </source>
</reference>
<evidence type="ECO:0000313" key="3">
    <source>
        <dbReference type="Proteomes" id="UP000060487"/>
    </source>
</evidence>
<name>A0ABR5SNF5_9BACT</name>
<dbReference type="EMBL" id="LNQR01000017">
    <property type="protein sequence ID" value="KWT93004.1"/>
    <property type="molecule type" value="Genomic_DNA"/>
</dbReference>